<reference evidence="1" key="1">
    <citation type="submission" date="2022-03" db="EMBL/GenBank/DDBJ databases">
        <title>Genomic analyses of argali, domestic sheep and their hybrids provide insights into chromosomal evolution, heterosis and genetic basis of agronomic traits.</title>
        <authorList>
            <person name="Li M."/>
        </authorList>
    </citation>
    <scope>NUCLEOTIDE SEQUENCE</scope>
    <source>
        <strain evidence="1">CAU-MHL-2022a</strain>
        <tissue evidence="1">Skin</tissue>
    </source>
</reference>
<evidence type="ECO:0000313" key="1">
    <source>
        <dbReference type="EMBL" id="KAI4545976.1"/>
    </source>
</evidence>
<proteinExistence type="predicted"/>
<organism evidence="1 2">
    <name type="scientific">Ovis ammon polii</name>
    <dbReference type="NCBI Taxonomy" id="230172"/>
    <lineage>
        <taxon>Eukaryota</taxon>
        <taxon>Metazoa</taxon>
        <taxon>Chordata</taxon>
        <taxon>Craniata</taxon>
        <taxon>Vertebrata</taxon>
        <taxon>Euteleostomi</taxon>
        <taxon>Mammalia</taxon>
        <taxon>Eutheria</taxon>
        <taxon>Laurasiatheria</taxon>
        <taxon>Artiodactyla</taxon>
        <taxon>Ruminantia</taxon>
        <taxon>Pecora</taxon>
        <taxon>Bovidae</taxon>
        <taxon>Caprinae</taxon>
        <taxon>Ovis</taxon>
    </lineage>
</organism>
<gene>
    <name evidence="1" type="ORF">MG293_002531</name>
</gene>
<keyword evidence="2" id="KW-1185">Reference proteome</keyword>
<dbReference type="Proteomes" id="UP001214576">
    <property type="component" value="Unassembled WGS sequence"/>
</dbReference>
<dbReference type="EMBL" id="JAKZEL010000002">
    <property type="protein sequence ID" value="KAI4545976.1"/>
    <property type="molecule type" value="Genomic_DNA"/>
</dbReference>
<protein>
    <submittedName>
        <fullName evidence="1">Uncharacterized protein</fullName>
    </submittedName>
</protein>
<name>A0AAD4UH90_OVIAM</name>
<comment type="caution">
    <text evidence="1">The sequence shown here is derived from an EMBL/GenBank/DDBJ whole genome shotgun (WGS) entry which is preliminary data.</text>
</comment>
<dbReference type="AlphaFoldDB" id="A0AAD4UH90"/>
<evidence type="ECO:0000313" key="2">
    <source>
        <dbReference type="Proteomes" id="UP001214576"/>
    </source>
</evidence>
<accession>A0AAD4UH90</accession>
<sequence length="190" mass="21156">MMLRTVVRVPTLLIQGRLPYGTAISFSPTVAIKHKISWDEYQTQTGLKQPRGQMGETSSVEIDAVDSCLTLWFGGNLSQLCASQEEKTPELDKTTWSPWRRDKLETIKEKLERRYLQGSHPRWKTPKLESGDQHQVYSEDEKTGCIHVGEEEPPLASSVGAGGELATCEQAAADHLGPRQLPQTCSSMAM</sequence>